<reference evidence="2 3" key="1">
    <citation type="journal article" date="2013" name="Appl. Environ. Microbiol.">
        <title>The genome of the alga-associated marine flavobacterium Formosa agariphila KMM 3901T reveals a broad potential for degradation of algal polysaccharides.</title>
        <authorList>
            <person name="Mann A.J."/>
            <person name="Hahnke R.L."/>
            <person name="Huang S."/>
            <person name="Werner J."/>
            <person name="Xing P."/>
            <person name="Barbeyron T."/>
            <person name="Huettel B."/>
            <person name="Stueber K."/>
            <person name="Reinhardt R."/>
            <person name="Harder J."/>
            <person name="Gloeckner F.O."/>
            <person name="Amann R.I."/>
            <person name="Teeling H."/>
        </authorList>
    </citation>
    <scope>NUCLEOTIDE SEQUENCE [LARGE SCALE GENOMIC DNA]</scope>
    <source>
        <strain evidence="3">DSM 15362 / KCTC 12365 / LMG 23005 / KMM 3901</strain>
    </source>
</reference>
<dbReference type="PATRIC" id="fig|1347342.6.peg.460"/>
<dbReference type="RefSeq" id="WP_038527001.1">
    <property type="nucleotide sequence ID" value="NZ_HG315671.1"/>
</dbReference>
<feature type="domain" description="BON" evidence="1">
    <location>
        <begin position="13"/>
        <end position="77"/>
    </location>
</feature>
<keyword evidence="3" id="KW-1185">Reference proteome</keyword>
<accession>T2KIB1</accession>
<dbReference type="OrthoDB" id="870892at2"/>
<evidence type="ECO:0000313" key="2">
    <source>
        <dbReference type="EMBL" id="CDF78168.1"/>
    </source>
</evidence>
<dbReference type="STRING" id="1347342.BN863_4560"/>
<dbReference type="Pfam" id="PF04972">
    <property type="entry name" value="BON"/>
    <property type="match status" value="1"/>
</dbReference>
<name>T2KIB1_FORAG</name>
<sequence>MKNDSVLQSGHTDVIRQKKLKNVLRKSFINHYYININVLGTAVTLLGKTISLCQKEEVERIAWETPSIWHVNNKLELNF</sequence>
<dbReference type="AlphaFoldDB" id="T2KIB1"/>
<dbReference type="EMBL" id="HG315671">
    <property type="protein sequence ID" value="CDF78168.1"/>
    <property type="molecule type" value="Genomic_DNA"/>
</dbReference>
<dbReference type="Gene3D" id="3.30.1340.30">
    <property type="match status" value="1"/>
</dbReference>
<organism evidence="2 3">
    <name type="scientific">Formosa agariphila (strain DSM 15362 / KCTC 12365 / LMG 23005 / KMM 3901 / M-2Alg 35-1)</name>
    <dbReference type="NCBI Taxonomy" id="1347342"/>
    <lineage>
        <taxon>Bacteria</taxon>
        <taxon>Pseudomonadati</taxon>
        <taxon>Bacteroidota</taxon>
        <taxon>Flavobacteriia</taxon>
        <taxon>Flavobacteriales</taxon>
        <taxon>Flavobacteriaceae</taxon>
        <taxon>Formosa</taxon>
    </lineage>
</organism>
<evidence type="ECO:0000259" key="1">
    <source>
        <dbReference type="Pfam" id="PF04972"/>
    </source>
</evidence>
<dbReference type="HOGENOM" id="CLU_2600919_0_0_10"/>
<proteinExistence type="predicted"/>
<gene>
    <name evidence="2" type="ORF">BN863_4560</name>
</gene>
<evidence type="ECO:0000313" key="3">
    <source>
        <dbReference type="Proteomes" id="UP000016160"/>
    </source>
</evidence>
<dbReference type="Proteomes" id="UP000016160">
    <property type="component" value="Chromosome"/>
</dbReference>
<protein>
    <recommendedName>
        <fullName evidence="1">BON domain-containing protein</fullName>
    </recommendedName>
</protein>
<dbReference type="InterPro" id="IPR007055">
    <property type="entry name" value="BON_dom"/>
</dbReference>